<dbReference type="EMBL" id="CP098242">
    <property type="protein sequence ID" value="WAW10704.1"/>
    <property type="molecule type" value="Genomic_DNA"/>
</dbReference>
<accession>A0A9E9M027</accession>
<dbReference type="RefSeq" id="WP_269309743.1">
    <property type="nucleotide sequence ID" value="NZ_CP098242.1"/>
</dbReference>
<dbReference type="Proteomes" id="UP001156215">
    <property type="component" value="Chromosome"/>
</dbReference>
<proteinExistence type="predicted"/>
<keyword evidence="2" id="KW-1185">Reference proteome</keyword>
<organism evidence="1 2">
    <name type="scientific">Oxalobacter vibrioformis</name>
    <dbReference type="NCBI Taxonomy" id="933080"/>
    <lineage>
        <taxon>Bacteria</taxon>
        <taxon>Pseudomonadati</taxon>
        <taxon>Pseudomonadota</taxon>
        <taxon>Betaproteobacteria</taxon>
        <taxon>Burkholderiales</taxon>
        <taxon>Oxalobacteraceae</taxon>
        <taxon>Oxalobacter</taxon>
    </lineage>
</organism>
<protein>
    <submittedName>
        <fullName evidence="1">DUF2863 family protein</fullName>
    </submittedName>
</protein>
<dbReference type="KEGG" id="ovb:NB640_03325"/>
<name>A0A9E9M027_9BURK</name>
<dbReference type="AlphaFoldDB" id="A0A9E9M027"/>
<gene>
    <name evidence="1" type="ORF">NB640_03325</name>
</gene>
<dbReference type="InterPro" id="IPR021292">
    <property type="entry name" value="DUF2863"/>
</dbReference>
<dbReference type="Pfam" id="PF11062">
    <property type="entry name" value="DUF2863"/>
    <property type="match status" value="1"/>
</dbReference>
<evidence type="ECO:0000313" key="2">
    <source>
        <dbReference type="Proteomes" id="UP001156215"/>
    </source>
</evidence>
<sequence length="416" mass="46480">MSLPEKKDFPRLLPDSRRLVSLSMEIGRAASRLESRFWENQLSNVILKLLETKKQHKLDDAIEYLYQADPDAYNILLEAIEAHSESGVMQHKGVDYDVLLVVAPVMAWTRFAIPSGPLSSALHAGLVSSLADCIFAENARFLLAPELYAIDQLPQSHVEVFALMKDMAAPLLGKSQAGQFKSQETTLFLADVRYLVMSVLVPVSQPLFRWQTTARVDEHGMLRKDCLENWKKNALPLLSNMMHGCVLDLTLPDAFFDACRKADQQIRPASIHAAVHYLALAMDVSAADLRAVIGGFVEVPEQVTITEYRIGFSLRDNPQILYGVIWPVYGAEEIQQTVEKGFPSRGRGTPQKEKTAPLDQILVLLETSGIACEKLHLERFPMEFCDECGVPLFADINAELVHAELPESAMPESRLH</sequence>
<reference evidence="1" key="1">
    <citation type="journal article" date="2022" name="Front. Microbiol.">
        <title>New perspectives on an old grouping: The genomic and phenotypic variability of Oxalobacter formigenes and the implications for calcium oxalate stone prevention.</title>
        <authorList>
            <person name="Chmiel J.A."/>
            <person name="Carr C."/>
            <person name="Stuivenberg G.A."/>
            <person name="Venema R."/>
            <person name="Chanyi R.M."/>
            <person name="Al K.F."/>
            <person name="Giguere D."/>
            <person name="Say H."/>
            <person name="Akouris P.P."/>
            <person name="Dominguez Romero S.A."/>
            <person name="Kwong A."/>
            <person name="Tai V."/>
            <person name="Koval S.F."/>
            <person name="Razvi H."/>
            <person name="Bjazevic J."/>
            <person name="Burton J.P."/>
        </authorList>
    </citation>
    <scope>NUCLEOTIDE SEQUENCE</scope>
    <source>
        <strain evidence="1">WoOx3</strain>
    </source>
</reference>
<evidence type="ECO:0000313" key="1">
    <source>
        <dbReference type="EMBL" id="WAW10704.1"/>
    </source>
</evidence>